<name>A0ABQ2XGW6_9BURK</name>
<protein>
    <submittedName>
        <fullName evidence="1">Uncharacterized protein</fullName>
    </submittedName>
</protein>
<dbReference type="Proteomes" id="UP000620127">
    <property type="component" value="Unassembled WGS sequence"/>
</dbReference>
<evidence type="ECO:0000313" key="2">
    <source>
        <dbReference type="Proteomes" id="UP000620127"/>
    </source>
</evidence>
<sequence length="138" mass="15898">MSAIEYKNNGFQLSLDPLEFEERTSSIAFSISLSLKAKPHYSLLTQSIEYKYPHVWVETDELNRFEKELKEKPKAQLRNMSGCVLFSVYEIKGITQLEINPEGEHSSSKEERIHAKVLLGAGVKQALSLSFSEYPKWW</sequence>
<dbReference type="EMBL" id="BMYT01000003">
    <property type="protein sequence ID" value="GGX15927.1"/>
    <property type="molecule type" value="Genomic_DNA"/>
</dbReference>
<keyword evidence="2" id="KW-1185">Reference proteome</keyword>
<accession>A0ABQ2XGW6</accession>
<evidence type="ECO:0000313" key="1">
    <source>
        <dbReference type="EMBL" id="GGX15927.1"/>
    </source>
</evidence>
<organism evidence="1 2">
    <name type="scientific">Undibacterium macrobrachii</name>
    <dbReference type="NCBI Taxonomy" id="1119058"/>
    <lineage>
        <taxon>Bacteria</taxon>
        <taxon>Pseudomonadati</taxon>
        <taxon>Pseudomonadota</taxon>
        <taxon>Betaproteobacteria</taxon>
        <taxon>Burkholderiales</taxon>
        <taxon>Oxalobacteraceae</taxon>
        <taxon>Undibacterium</taxon>
    </lineage>
</organism>
<gene>
    <name evidence="1" type="ORF">GCM10011282_22860</name>
</gene>
<proteinExistence type="predicted"/>
<dbReference type="RefSeq" id="WP_189346242.1">
    <property type="nucleotide sequence ID" value="NZ_BMYT01000003.1"/>
</dbReference>
<reference evidence="2" key="1">
    <citation type="journal article" date="2019" name="Int. J. Syst. Evol. Microbiol.">
        <title>The Global Catalogue of Microorganisms (GCM) 10K type strain sequencing project: providing services to taxonomists for standard genome sequencing and annotation.</title>
        <authorList>
            <consortium name="The Broad Institute Genomics Platform"/>
            <consortium name="The Broad Institute Genome Sequencing Center for Infectious Disease"/>
            <person name="Wu L."/>
            <person name="Ma J."/>
        </authorList>
    </citation>
    <scope>NUCLEOTIDE SEQUENCE [LARGE SCALE GENOMIC DNA]</scope>
    <source>
        <strain evidence="2">KCTC 23916</strain>
    </source>
</reference>
<comment type="caution">
    <text evidence="1">The sequence shown here is derived from an EMBL/GenBank/DDBJ whole genome shotgun (WGS) entry which is preliminary data.</text>
</comment>